<keyword evidence="13" id="KW-0963">Cytoplasm</keyword>
<comment type="catalytic activity">
    <reaction evidence="11 13">
        <text>L-homoserine + ATP = O-phospho-L-homoserine + ADP + H(+)</text>
        <dbReference type="Rhea" id="RHEA:13985"/>
        <dbReference type="ChEBI" id="CHEBI:15378"/>
        <dbReference type="ChEBI" id="CHEBI:30616"/>
        <dbReference type="ChEBI" id="CHEBI:57476"/>
        <dbReference type="ChEBI" id="CHEBI:57590"/>
        <dbReference type="ChEBI" id="CHEBI:456216"/>
        <dbReference type="EC" id="2.7.1.39"/>
    </reaction>
</comment>
<evidence type="ECO:0000256" key="8">
    <source>
        <dbReference type="ARBA" id="ARBA00022741"/>
    </source>
</evidence>
<dbReference type="GO" id="GO:0009088">
    <property type="term" value="P:threonine biosynthetic process"/>
    <property type="evidence" value="ECO:0007669"/>
    <property type="project" value="UniProtKB-UniRule"/>
</dbReference>
<keyword evidence="7 13" id="KW-0791">Threonine biosynthesis</keyword>
<evidence type="ECO:0000259" key="15">
    <source>
        <dbReference type="Pfam" id="PF08544"/>
    </source>
</evidence>
<dbReference type="RefSeq" id="WP_168570020.1">
    <property type="nucleotide sequence ID" value="NZ_CP051167.1"/>
</dbReference>
<dbReference type="PANTHER" id="PTHR20861:SF1">
    <property type="entry name" value="HOMOSERINE KINASE"/>
    <property type="match status" value="1"/>
</dbReference>
<dbReference type="SUPFAM" id="SSF55060">
    <property type="entry name" value="GHMP Kinase, C-terminal domain"/>
    <property type="match status" value="1"/>
</dbReference>
<dbReference type="NCBIfam" id="NF002288">
    <property type="entry name" value="PRK01212.1-4"/>
    <property type="match status" value="1"/>
</dbReference>
<keyword evidence="6 13" id="KW-0808">Transferase</keyword>
<dbReference type="PIRSF" id="PIRSF000676">
    <property type="entry name" value="Homoser_kin"/>
    <property type="match status" value="1"/>
</dbReference>
<evidence type="ECO:0000256" key="12">
    <source>
        <dbReference type="ARBA" id="ARBA00049954"/>
    </source>
</evidence>
<evidence type="ECO:0000256" key="7">
    <source>
        <dbReference type="ARBA" id="ARBA00022697"/>
    </source>
</evidence>
<evidence type="ECO:0000259" key="14">
    <source>
        <dbReference type="Pfam" id="PF00288"/>
    </source>
</evidence>
<keyword evidence="9 13" id="KW-0418">Kinase</keyword>
<dbReference type="InterPro" id="IPR013750">
    <property type="entry name" value="GHMP_kinase_C_dom"/>
</dbReference>
<dbReference type="Gene3D" id="3.30.70.890">
    <property type="entry name" value="GHMP kinase, C-terminal domain"/>
    <property type="match status" value="1"/>
</dbReference>
<dbReference type="InterPro" id="IPR014721">
    <property type="entry name" value="Ribsml_uS5_D2-typ_fold_subgr"/>
</dbReference>
<dbReference type="SUPFAM" id="SSF54211">
    <property type="entry name" value="Ribosomal protein S5 domain 2-like"/>
    <property type="match status" value="1"/>
</dbReference>
<accession>A0A6H1TZ27</accession>
<organism evidence="16 17">
    <name type="scientific">Oxynema aestuarii AP17</name>
    <dbReference type="NCBI Taxonomy" id="2064643"/>
    <lineage>
        <taxon>Bacteria</taxon>
        <taxon>Bacillati</taxon>
        <taxon>Cyanobacteriota</taxon>
        <taxon>Cyanophyceae</taxon>
        <taxon>Oscillatoriophycideae</taxon>
        <taxon>Oscillatoriales</taxon>
        <taxon>Oscillatoriaceae</taxon>
        <taxon>Oxynema</taxon>
        <taxon>Oxynema aestuarii</taxon>
    </lineage>
</organism>
<evidence type="ECO:0000256" key="10">
    <source>
        <dbReference type="ARBA" id="ARBA00022840"/>
    </source>
</evidence>
<dbReference type="Proteomes" id="UP000500857">
    <property type="component" value="Chromosome"/>
</dbReference>
<evidence type="ECO:0000256" key="11">
    <source>
        <dbReference type="ARBA" id="ARBA00049375"/>
    </source>
</evidence>
<feature type="binding site" evidence="13">
    <location>
        <begin position="100"/>
        <end position="110"/>
    </location>
    <ligand>
        <name>ATP</name>
        <dbReference type="ChEBI" id="CHEBI:30616"/>
    </ligand>
</feature>
<dbReference type="InterPro" id="IPR000870">
    <property type="entry name" value="Homoserine_kinase"/>
</dbReference>
<comment type="pathway">
    <text evidence="1 13">Amino-acid biosynthesis; L-threonine biosynthesis; L-threonine from L-aspartate: step 4/5.</text>
</comment>
<dbReference type="Gene3D" id="3.30.230.10">
    <property type="match status" value="1"/>
</dbReference>
<keyword evidence="17" id="KW-1185">Reference proteome</keyword>
<evidence type="ECO:0000256" key="1">
    <source>
        <dbReference type="ARBA" id="ARBA00005015"/>
    </source>
</evidence>
<dbReference type="HAMAP" id="MF_00384">
    <property type="entry name" value="Homoser_kinase"/>
    <property type="match status" value="1"/>
</dbReference>
<dbReference type="GO" id="GO:0005524">
    <property type="term" value="F:ATP binding"/>
    <property type="evidence" value="ECO:0007669"/>
    <property type="project" value="UniProtKB-UniRule"/>
</dbReference>
<dbReference type="AlphaFoldDB" id="A0A6H1TZ27"/>
<dbReference type="PANTHER" id="PTHR20861">
    <property type="entry name" value="HOMOSERINE/4-DIPHOSPHOCYTIDYL-2-C-METHYL-D-ERYTHRITOL KINASE"/>
    <property type="match status" value="1"/>
</dbReference>
<dbReference type="PRINTS" id="PR00958">
    <property type="entry name" value="HOMSERKINASE"/>
</dbReference>
<dbReference type="Pfam" id="PF00288">
    <property type="entry name" value="GHMP_kinases_N"/>
    <property type="match status" value="1"/>
</dbReference>
<evidence type="ECO:0000313" key="16">
    <source>
        <dbReference type="EMBL" id="QIZ71868.1"/>
    </source>
</evidence>
<evidence type="ECO:0000256" key="3">
    <source>
        <dbReference type="ARBA" id="ARBA00012078"/>
    </source>
</evidence>
<dbReference type="InterPro" id="IPR036554">
    <property type="entry name" value="GHMP_kinase_C_sf"/>
</dbReference>
<evidence type="ECO:0000256" key="2">
    <source>
        <dbReference type="ARBA" id="ARBA00007370"/>
    </source>
</evidence>
<evidence type="ECO:0000313" key="17">
    <source>
        <dbReference type="Proteomes" id="UP000500857"/>
    </source>
</evidence>
<dbReference type="InterPro" id="IPR020568">
    <property type="entry name" value="Ribosomal_Su5_D2-typ_SF"/>
</dbReference>
<evidence type="ECO:0000256" key="6">
    <source>
        <dbReference type="ARBA" id="ARBA00022679"/>
    </source>
</evidence>
<keyword evidence="8 13" id="KW-0547">Nucleotide-binding</keyword>
<keyword evidence="5 13" id="KW-0028">Amino-acid biosynthesis</keyword>
<comment type="subcellular location">
    <subcellularLocation>
        <location evidence="13">Cytoplasm</location>
    </subcellularLocation>
</comment>
<sequence>MSRTSSVTVTVPATTANLGPGFDCIGAALTLYNHFKFSRLDRHPRRYDSEQSLEISVSGAEAHRVSTDESNLVYRSFLKLYDCLGHEPPPVAIEIDLGVPLARGLGSSATAIAGGLVAANALAGTPLTRAEIVQLAIEIERHPDNVVPALLGGCRLAAASTFGERSDLPRMWEICEIPWHPTIVPVVAIPTFELSTEKARGVLPEQYTRADAIFNTSHLGLLVRGLETGNGNWLRAAMQDRIHQPYREMLIPGYQAVRAAAIEAGAYGMAISGAGPTALALASIADAPAVAAAMSLTWKEYDIKAEARSLSLDSRGAMVKYGD</sequence>
<evidence type="ECO:0000256" key="9">
    <source>
        <dbReference type="ARBA" id="ARBA00022777"/>
    </source>
</evidence>
<dbReference type="GO" id="GO:0005737">
    <property type="term" value="C:cytoplasm"/>
    <property type="evidence" value="ECO:0007669"/>
    <property type="project" value="UniProtKB-SubCell"/>
</dbReference>
<dbReference type="KEGG" id="oxy:HCG48_15825"/>
<evidence type="ECO:0000256" key="5">
    <source>
        <dbReference type="ARBA" id="ARBA00022605"/>
    </source>
</evidence>
<evidence type="ECO:0000256" key="4">
    <source>
        <dbReference type="ARBA" id="ARBA00017858"/>
    </source>
</evidence>
<dbReference type="EC" id="2.7.1.39" evidence="3 13"/>
<dbReference type="GO" id="GO:0004413">
    <property type="term" value="F:homoserine kinase activity"/>
    <property type="evidence" value="ECO:0007669"/>
    <property type="project" value="UniProtKB-UniRule"/>
</dbReference>
<dbReference type="Pfam" id="PF08544">
    <property type="entry name" value="GHMP_kinases_C"/>
    <property type="match status" value="1"/>
</dbReference>
<dbReference type="InterPro" id="IPR006204">
    <property type="entry name" value="GHMP_kinase_N_dom"/>
</dbReference>
<evidence type="ECO:0000256" key="13">
    <source>
        <dbReference type="HAMAP-Rule" id="MF_00384"/>
    </source>
</evidence>
<dbReference type="PROSITE" id="PS00627">
    <property type="entry name" value="GHMP_KINASES_ATP"/>
    <property type="match status" value="1"/>
</dbReference>
<protein>
    <recommendedName>
        <fullName evidence="4 13">Homoserine kinase</fullName>
        <shortName evidence="13">HK</shortName>
        <shortName evidence="13">HSK</shortName>
        <ecNumber evidence="3 13">2.7.1.39</ecNumber>
    </recommendedName>
</protein>
<dbReference type="EMBL" id="CP051167">
    <property type="protein sequence ID" value="QIZ71868.1"/>
    <property type="molecule type" value="Genomic_DNA"/>
</dbReference>
<feature type="domain" description="GHMP kinase C-terminal" evidence="15">
    <location>
        <begin position="224"/>
        <end position="298"/>
    </location>
</feature>
<gene>
    <name evidence="13" type="primary">thrB</name>
    <name evidence="16" type="ORF">HCG48_15825</name>
</gene>
<name>A0A6H1TZ27_9CYAN</name>
<reference evidence="16 17" key="1">
    <citation type="submission" date="2020-04" db="EMBL/GenBank/DDBJ databases">
        <authorList>
            <person name="Basu S."/>
            <person name="Maruthanayagam V."/>
            <person name="Chakraborty S."/>
            <person name="Pramanik A."/>
            <person name="Mukherjee J."/>
            <person name="Brink B."/>
        </authorList>
    </citation>
    <scope>NUCLEOTIDE SEQUENCE [LARGE SCALE GENOMIC DNA]</scope>
    <source>
        <strain evidence="16 17">AP17</strain>
    </source>
</reference>
<dbReference type="NCBIfam" id="TIGR00191">
    <property type="entry name" value="thrB"/>
    <property type="match status" value="1"/>
</dbReference>
<dbReference type="InterPro" id="IPR006203">
    <property type="entry name" value="GHMP_knse_ATP-bd_CS"/>
</dbReference>
<feature type="domain" description="GHMP kinase N-terminal" evidence="14">
    <location>
        <begin position="71"/>
        <end position="153"/>
    </location>
</feature>
<comment type="similarity">
    <text evidence="2 13">Belongs to the GHMP kinase family. Homoserine kinase subfamily.</text>
</comment>
<keyword evidence="10 13" id="KW-0067">ATP-binding</keyword>
<comment type="function">
    <text evidence="12 13">Catalyzes the ATP-dependent phosphorylation of L-homoserine to L-homoserine phosphate.</text>
</comment>
<proteinExistence type="inferred from homology"/>
<dbReference type="UniPathway" id="UPA00050">
    <property type="reaction ID" value="UER00064"/>
</dbReference>